<accession>A0A3P8JXE6</accession>
<dbReference type="Proteomes" id="UP000271626">
    <property type="component" value="Chromosome"/>
</dbReference>
<evidence type="ECO:0000313" key="2">
    <source>
        <dbReference type="EMBL" id="VDR37989.1"/>
    </source>
</evidence>
<feature type="domain" description="SGNH hydrolase-type esterase" evidence="1">
    <location>
        <begin position="56"/>
        <end position="213"/>
    </location>
</feature>
<keyword evidence="2" id="KW-0645">Protease</keyword>
<dbReference type="AlphaFoldDB" id="A0A3P8JXE6"/>
<dbReference type="GO" id="GO:0006508">
    <property type="term" value="P:proteolysis"/>
    <property type="evidence" value="ECO:0007669"/>
    <property type="project" value="UniProtKB-KW"/>
</dbReference>
<dbReference type="InterPro" id="IPR036514">
    <property type="entry name" value="SGNH_hydro_sf"/>
</dbReference>
<protein>
    <submittedName>
        <fullName evidence="2">Multifunctional acyl-CoA thioesterase I and protease I and lysophospholipase L1</fullName>
    </submittedName>
</protein>
<name>A0A3P8JXE6_TSUPA</name>
<organism evidence="2 3">
    <name type="scientific">Tsukamurella paurometabola</name>
    <name type="common">Corynebacterium paurometabolum</name>
    <dbReference type="NCBI Taxonomy" id="2061"/>
    <lineage>
        <taxon>Bacteria</taxon>
        <taxon>Bacillati</taxon>
        <taxon>Actinomycetota</taxon>
        <taxon>Actinomycetes</taxon>
        <taxon>Mycobacteriales</taxon>
        <taxon>Tsukamurellaceae</taxon>
        <taxon>Tsukamurella</taxon>
    </lineage>
</organism>
<proteinExistence type="predicted"/>
<reference evidence="2 3" key="1">
    <citation type="submission" date="2018-12" db="EMBL/GenBank/DDBJ databases">
        <authorList>
            <consortium name="Pathogen Informatics"/>
        </authorList>
    </citation>
    <scope>NUCLEOTIDE SEQUENCE [LARGE SCALE GENOMIC DNA]</scope>
    <source>
        <strain evidence="2 3">NCTC10741</strain>
    </source>
</reference>
<dbReference type="EMBL" id="LR131273">
    <property type="protein sequence ID" value="VDR37989.1"/>
    <property type="molecule type" value="Genomic_DNA"/>
</dbReference>
<sequence length="223" mass="22363">MWRLLCQDVGMSVSRFGAMVGIGAAVMASVVGASAGTVAAEPGSAVRTADSRPVVVIGASISTGYEVAGVVAYPRMISAIAGRSVYLSARSGAGYNDGAIAGLTRAAKLQERDPALVVVQAGSNDVGASTSAIDGQVRQVISTVRAQAPNAKVALITVFPTVRGSGSDARATEAAIVNAARAVDPSVSVISPLSEGWVYGTSSDGHPDAATHQKLAERVAALA</sequence>
<gene>
    <name evidence="2" type="ORF">NCTC10741_01102</name>
</gene>
<dbReference type="SUPFAM" id="SSF52266">
    <property type="entry name" value="SGNH hydrolase"/>
    <property type="match status" value="1"/>
</dbReference>
<dbReference type="GO" id="GO:0008233">
    <property type="term" value="F:peptidase activity"/>
    <property type="evidence" value="ECO:0007669"/>
    <property type="project" value="UniProtKB-KW"/>
</dbReference>
<keyword evidence="2" id="KW-0378">Hydrolase</keyword>
<dbReference type="OrthoDB" id="4775112at2"/>
<evidence type="ECO:0000313" key="3">
    <source>
        <dbReference type="Proteomes" id="UP000271626"/>
    </source>
</evidence>
<dbReference type="Gene3D" id="3.40.50.1110">
    <property type="entry name" value="SGNH hydrolase"/>
    <property type="match status" value="1"/>
</dbReference>
<evidence type="ECO:0000259" key="1">
    <source>
        <dbReference type="Pfam" id="PF13472"/>
    </source>
</evidence>
<dbReference type="CDD" id="cd00229">
    <property type="entry name" value="SGNH_hydrolase"/>
    <property type="match status" value="1"/>
</dbReference>
<dbReference type="InterPro" id="IPR013830">
    <property type="entry name" value="SGNH_hydro"/>
</dbReference>
<dbReference type="Pfam" id="PF13472">
    <property type="entry name" value="Lipase_GDSL_2"/>
    <property type="match status" value="1"/>
</dbReference>